<proteinExistence type="predicted"/>
<dbReference type="KEGG" id="mut:GVT53_17405"/>
<dbReference type="PANTHER" id="PTHR31901">
    <property type="entry name" value="GH3 DOMAIN-CONTAINING PROTEIN"/>
    <property type="match status" value="1"/>
</dbReference>
<name>A0A6G7J693_9FLAO</name>
<reference evidence="3 4" key="1">
    <citation type="submission" date="2020-02" db="EMBL/GenBank/DDBJ databases">
        <title>Complete genome of Muricauda sp. 501str8.</title>
        <authorList>
            <person name="Dong B."/>
            <person name="Zhu S."/>
            <person name="Yang J."/>
            <person name="Chen J."/>
        </authorList>
    </citation>
    <scope>NUCLEOTIDE SEQUENCE [LARGE SCALE GENOMIC DNA]</scope>
    <source>
        <strain evidence="3 4">501str8</strain>
    </source>
</reference>
<evidence type="ECO:0000313" key="4">
    <source>
        <dbReference type="Proteomes" id="UP000502928"/>
    </source>
</evidence>
<evidence type="ECO:0000313" key="3">
    <source>
        <dbReference type="EMBL" id="QII46383.1"/>
    </source>
</evidence>
<dbReference type="Pfam" id="PF23572">
    <property type="entry name" value="GH3_C"/>
    <property type="match status" value="1"/>
</dbReference>
<keyword evidence="4" id="KW-1185">Reference proteome</keyword>
<evidence type="ECO:0000259" key="1">
    <source>
        <dbReference type="Pfam" id="PF23571"/>
    </source>
</evidence>
<dbReference type="GO" id="GO:0005737">
    <property type="term" value="C:cytoplasm"/>
    <property type="evidence" value="ECO:0007669"/>
    <property type="project" value="TreeGrafter"/>
</dbReference>
<dbReference type="GO" id="GO:0016881">
    <property type="term" value="F:acid-amino acid ligase activity"/>
    <property type="evidence" value="ECO:0007669"/>
    <property type="project" value="TreeGrafter"/>
</dbReference>
<dbReference type="InterPro" id="IPR055377">
    <property type="entry name" value="GH3_M"/>
</dbReference>
<accession>A0A6G7J693</accession>
<dbReference type="InterPro" id="IPR004993">
    <property type="entry name" value="GH3"/>
</dbReference>
<dbReference type="InterPro" id="IPR055378">
    <property type="entry name" value="GH3_C"/>
</dbReference>
<evidence type="ECO:0000259" key="2">
    <source>
        <dbReference type="Pfam" id="PF23572"/>
    </source>
</evidence>
<dbReference type="EMBL" id="CP049616">
    <property type="protein sequence ID" value="QII46383.1"/>
    <property type="molecule type" value="Genomic_DNA"/>
</dbReference>
<feature type="domain" description="GH3 C-terminal" evidence="2">
    <location>
        <begin position="376"/>
        <end position="488"/>
    </location>
</feature>
<dbReference type="SUPFAM" id="SSF56801">
    <property type="entry name" value="Acetyl-CoA synthetase-like"/>
    <property type="match status" value="1"/>
</dbReference>
<gene>
    <name evidence="3" type="ORF">GVT53_17405</name>
</gene>
<protein>
    <submittedName>
        <fullName evidence="3">GH3 auxin-responsive promoter family protein</fullName>
    </submittedName>
</protein>
<dbReference type="AlphaFoldDB" id="A0A6G7J693"/>
<sequence>MSLKAFAAKIFANRIAKKTKKWVDQPVKTQQKVFNHLVAQGKGTVFGKDHQFENIRSHQDFVARVPIRDYEELKGYVQQIIDGKQDVLWPGKPIYFAKTSGTTSGAKYIPITKPSIKNQVEASRNAILNYIHETGNADFVDGRMIFLQGSPELEEKNGIKLGRLSGISAHYVPNYLQKNRLPSWETNCIEDWETKVDKIVEETEKENMSVIAGIPSWVQMYFEKLNAKTGKKVGELFKEFQLFIYGGVNYEPYRAKFENLIGRKVDSIELFPASEGFFAYQNSQKEKGMLLLLDAGIFYEFVKADEFFDENPKRLTIADVELGVDYAMVISTDAGLWGYNLGDTVRFVSKNPYKIVVSGRIKHFISAFGEHVIAKEVEEALRLAVEQTDALVNEFTVAPQTNPAEGELPYHEWFIEFEREPTDMKKFQGIMEESMKQQNSYYFDLIDGNILQTLKISSIKPNGFQDYMKSIGKLGGQNKVQRLANDRKVADGLQPFKIS</sequence>
<feature type="domain" description="GH3 middle" evidence="1">
    <location>
        <begin position="291"/>
        <end position="352"/>
    </location>
</feature>
<dbReference type="PANTHER" id="PTHR31901:SF9">
    <property type="entry name" value="GH3 DOMAIN-CONTAINING PROTEIN"/>
    <property type="match status" value="1"/>
</dbReference>
<dbReference type="RefSeq" id="WP_166249758.1">
    <property type="nucleotide sequence ID" value="NZ_CP049616.1"/>
</dbReference>
<dbReference type="Pfam" id="PF23571">
    <property type="entry name" value="GH3_M"/>
    <property type="match status" value="1"/>
</dbReference>
<dbReference type="Proteomes" id="UP000502928">
    <property type="component" value="Chromosome"/>
</dbReference>
<organism evidence="3 4">
    <name type="scientific">Flagellimonas oceani</name>
    <dbReference type="NCBI Taxonomy" id="2698672"/>
    <lineage>
        <taxon>Bacteria</taxon>
        <taxon>Pseudomonadati</taxon>
        <taxon>Bacteroidota</taxon>
        <taxon>Flavobacteriia</taxon>
        <taxon>Flavobacteriales</taxon>
        <taxon>Flavobacteriaceae</taxon>
        <taxon>Flagellimonas</taxon>
    </lineage>
</organism>
<dbReference type="Pfam" id="PF03321">
    <property type="entry name" value="GH3"/>
    <property type="match status" value="1"/>
</dbReference>